<dbReference type="RefSeq" id="WP_265164427.1">
    <property type="nucleotide sequence ID" value="NZ_CP069620.1"/>
</dbReference>
<organism evidence="2 3">
    <name type="scientific">Salinimicrobium tongyeongense</name>
    <dbReference type="NCBI Taxonomy" id="2809707"/>
    <lineage>
        <taxon>Bacteria</taxon>
        <taxon>Pseudomonadati</taxon>
        <taxon>Bacteroidota</taxon>
        <taxon>Flavobacteriia</taxon>
        <taxon>Flavobacteriales</taxon>
        <taxon>Flavobacteriaceae</taxon>
        <taxon>Salinimicrobium</taxon>
    </lineage>
</organism>
<dbReference type="Proteomes" id="UP001163981">
    <property type="component" value="Chromosome"/>
</dbReference>
<keyword evidence="1" id="KW-1133">Transmembrane helix</keyword>
<evidence type="ECO:0000313" key="3">
    <source>
        <dbReference type="Proteomes" id="UP001163981"/>
    </source>
</evidence>
<keyword evidence="1" id="KW-0812">Transmembrane</keyword>
<dbReference type="EMBL" id="CP069620">
    <property type="protein sequence ID" value="UZH56015.1"/>
    <property type="molecule type" value="Genomic_DNA"/>
</dbReference>
<accession>A0ABY6NSX8</accession>
<feature type="transmembrane region" description="Helical" evidence="1">
    <location>
        <begin position="95"/>
        <end position="112"/>
    </location>
</feature>
<keyword evidence="3" id="KW-1185">Reference proteome</keyword>
<gene>
    <name evidence="2" type="ORF">JRG66_03860</name>
</gene>
<evidence type="ECO:0000313" key="2">
    <source>
        <dbReference type="EMBL" id="UZH56015.1"/>
    </source>
</evidence>
<keyword evidence="1" id="KW-0472">Membrane</keyword>
<evidence type="ECO:0008006" key="4">
    <source>
        <dbReference type="Google" id="ProtNLM"/>
    </source>
</evidence>
<evidence type="ECO:0000256" key="1">
    <source>
        <dbReference type="SAM" id="Phobius"/>
    </source>
</evidence>
<protein>
    <recommendedName>
        <fullName evidence="4">Magnesium citrate secondary transporter</fullName>
    </recommendedName>
</protein>
<name>A0ABY6NSX8_9FLAO</name>
<feature type="transmembrane region" description="Helical" evidence="1">
    <location>
        <begin position="65"/>
        <end position="83"/>
    </location>
</feature>
<reference evidence="2" key="1">
    <citation type="submission" date="2021-02" db="EMBL/GenBank/DDBJ databases">
        <title>Salinimicrobium sp. nov. isolated from seawater in Tongyeong, Republic of Korea.</title>
        <authorList>
            <person name="Lee S.-J."/>
        </authorList>
    </citation>
    <scope>NUCLEOTIDE SEQUENCE</scope>
    <source>
        <strain evidence="2">HN-2-9-2</strain>
    </source>
</reference>
<sequence>MKKIYLLFISCLAAFILNLILMNSAADMPVFFTSYLNDLLCMPIVLSICLFLIKSFSRKKSIRISLFSAFSLAALYSVYFEIYLPKVNTRYTADFTDVLLYFSGSLIFWLTHKFDSPKNIQKTT</sequence>
<feature type="transmembrane region" description="Helical" evidence="1">
    <location>
        <begin position="35"/>
        <end position="53"/>
    </location>
</feature>
<proteinExistence type="predicted"/>